<keyword evidence="2 7" id="KW-0812">Transmembrane</keyword>
<dbReference type="GO" id="GO:0008932">
    <property type="term" value="F:lytic endotransglycosylase activity"/>
    <property type="evidence" value="ECO:0007669"/>
    <property type="project" value="UniProtKB-UniRule"/>
</dbReference>
<dbReference type="InterPro" id="IPR003770">
    <property type="entry name" value="MLTG-like"/>
</dbReference>
<dbReference type="PANTHER" id="PTHR30518">
    <property type="entry name" value="ENDOLYTIC MUREIN TRANSGLYCOSYLASE"/>
    <property type="match status" value="1"/>
</dbReference>
<evidence type="ECO:0000256" key="6">
    <source>
        <dbReference type="ARBA" id="ARBA00023316"/>
    </source>
</evidence>
<protein>
    <recommendedName>
        <fullName evidence="7">Endolytic murein transglycosylase</fullName>
        <ecNumber evidence="7">4.2.2.29</ecNumber>
    </recommendedName>
    <alternativeName>
        <fullName evidence="7">Peptidoglycan lytic transglycosylase</fullName>
    </alternativeName>
    <alternativeName>
        <fullName evidence="7">Peptidoglycan polymerization terminase</fullName>
    </alternativeName>
</protein>
<comment type="subcellular location">
    <subcellularLocation>
        <location evidence="7">Cell membrane</location>
        <topology evidence="7">Single-pass membrane protein</topology>
    </subcellularLocation>
</comment>
<comment type="catalytic activity">
    <reaction evidence="7">
        <text>a peptidoglycan chain = a peptidoglycan chain with N-acetyl-1,6-anhydromuramyl-[peptide] at the reducing end + a peptidoglycan chain with N-acetylglucosamine at the non-reducing end.</text>
        <dbReference type="EC" id="4.2.2.29"/>
    </reaction>
</comment>
<comment type="function">
    <text evidence="7">Functions as a peptidoglycan terminase that cleaves nascent peptidoglycan strands endolytically to terminate their elongation.</text>
</comment>
<proteinExistence type="inferred from homology"/>
<keyword evidence="5 7" id="KW-0456">Lyase</keyword>
<gene>
    <name evidence="7" type="primary">mltG</name>
    <name evidence="8" type="ORF">SAMN05444354_102163</name>
</gene>
<dbReference type="EC" id="4.2.2.29" evidence="7"/>
<dbReference type="AlphaFoldDB" id="A0A1H7JBB0"/>
<dbReference type="Proteomes" id="UP000182719">
    <property type="component" value="Unassembled WGS sequence"/>
</dbReference>
<keyword evidence="9" id="KW-1185">Reference proteome</keyword>
<organism evidence="8 9">
    <name type="scientific">Stigmatella aurantiaca</name>
    <dbReference type="NCBI Taxonomy" id="41"/>
    <lineage>
        <taxon>Bacteria</taxon>
        <taxon>Pseudomonadati</taxon>
        <taxon>Myxococcota</taxon>
        <taxon>Myxococcia</taxon>
        <taxon>Myxococcales</taxon>
        <taxon>Cystobacterineae</taxon>
        <taxon>Archangiaceae</taxon>
        <taxon>Stigmatella</taxon>
    </lineage>
</organism>
<keyword evidence="4 7" id="KW-0472">Membrane</keyword>
<dbReference type="Pfam" id="PF02618">
    <property type="entry name" value="YceG"/>
    <property type="match status" value="1"/>
</dbReference>
<evidence type="ECO:0000256" key="1">
    <source>
        <dbReference type="ARBA" id="ARBA00022475"/>
    </source>
</evidence>
<dbReference type="HAMAP" id="MF_02065">
    <property type="entry name" value="MltG"/>
    <property type="match status" value="1"/>
</dbReference>
<evidence type="ECO:0000256" key="4">
    <source>
        <dbReference type="ARBA" id="ARBA00023136"/>
    </source>
</evidence>
<dbReference type="NCBIfam" id="TIGR00247">
    <property type="entry name" value="endolytic transglycosylase MltG"/>
    <property type="match status" value="1"/>
</dbReference>
<dbReference type="GO" id="GO:0071555">
    <property type="term" value="P:cell wall organization"/>
    <property type="evidence" value="ECO:0007669"/>
    <property type="project" value="UniProtKB-KW"/>
</dbReference>
<dbReference type="Gene3D" id="3.30.1490.480">
    <property type="entry name" value="Endolytic murein transglycosylase"/>
    <property type="match status" value="1"/>
</dbReference>
<evidence type="ECO:0000313" key="8">
    <source>
        <dbReference type="EMBL" id="SEK71961.1"/>
    </source>
</evidence>
<evidence type="ECO:0000256" key="2">
    <source>
        <dbReference type="ARBA" id="ARBA00022692"/>
    </source>
</evidence>
<feature type="site" description="Important for catalytic activity" evidence="7">
    <location>
        <position position="249"/>
    </location>
</feature>
<evidence type="ECO:0000256" key="3">
    <source>
        <dbReference type="ARBA" id="ARBA00022989"/>
    </source>
</evidence>
<evidence type="ECO:0000256" key="7">
    <source>
        <dbReference type="HAMAP-Rule" id="MF_02065"/>
    </source>
</evidence>
<keyword evidence="1 7" id="KW-1003">Cell membrane</keyword>
<accession>A0A1H7JBB0</accession>
<dbReference type="PANTHER" id="PTHR30518:SF2">
    <property type="entry name" value="ENDOLYTIC MUREIN TRANSGLYCOSYLASE"/>
    <property type="match status" value="1"/>
</dbReference>
<dbReference type="EMBL" id="FOAP01000002">
    <property type="protein sequence ID" value="SEK71961.1"/>
    <property type="molecule type" value="Genomic_DNA"/>
</dbReference>
<feature type="transmembrane region" description="Helical" evidence="7">
    <location>
        <begin position="31"/>
        <end position="53"/>
    </location>
</feature>
<evidence type="ECO:0000256" key="5">
    <source>
        <dbReference type="ARBA" id="ARBA00023239"/>
    </source>
</evidence>
<reference evidence="9" key="1">
    <citation type="submission" date="2016-10" db="EMBL/GenBank/DDBJ databases">
        <authorList>
            <person name="Varghese N."/>
            <person name="Submissions S."/>
        </authorList>
    </citation>
    <scope>NUCLEOTIDE SEQUENCE [LARGE SCALE GENOMIC DNA]</scope>
    <source>
        <strain evidence="9">DSM 17044</strain>
    </source>
</reference>
<name>A0A1H7JBB0_STIAU</name>
<sequence>MAGAFLGGTRGGTTVRPPWRSFGSFRRMKKLLIVVLGLAVLGVAAVAGAYLWAERGTKTPKLASGAPEVVFVVKKGTTARALGPELQAQGFIDDPRLWRYHLWRRGGLALKAGRFKLRASMPIVEIANVLESPPLPEDIPFVMIEGWRLRDTDEALTAKGLIKAGEYIAAASRPARFQASFPLPTRTLEGYLYPETYGVVPEGFNVHDFIQRQLNTFGVRFYDVHKTEIEAGKRSLHDIVVMASMLEREEPLPEQRPLVAGILWKRIDKGFPLGVDATSRYELVEWNDRKEFLKKLRDNTDAWNTRTRPGLPPGPIGAPTVDSLLAALRPQASDYWYYLHDAQRKLRPSRNAQEHEQLRAKYNVY</sequence>
<keyword evidence="6 7" id="KW-0961">Cell wall biogenesis/degradation</keyword>
<dbReference type="GO" id="GO:0005886">
    <property type="term" value="C:plasma membrane"/>
    <property type="evidence" value="ECO:0007669"/>
    <property type="project" value="UniProtKB-SubCell"/>
</dbReference>
<keyword evidence="3 7" id="KW-1133">Transmembrane helix</keyword>
<dbReference type="GO" id="GO:0009252">
    <property type="term" value="P:peptidoglycan biosynthetic process"/>
    <property type="evidence" value="ECO:0007669"/>
    <property type="project" value="UniProtKB-UniRule"/>
</dbReference>
<evidence type="ECO:0000313" key="9">
    <source>
        <dbReference type="Proteomes" id="UP000182719"/>
    </source>
</evidence>
<comment type="similarity">
    <text evidence="7">Belongs to the transglycosylase MltG family.</text>
</comment>